<dbReference type="Proteomes" id="UP000184079">
    <property type="component" value="Unassembled WGS sequence"/>
</dbReference>
<organism evidence="5 6">
    <name type="scientific">Virgibacillus chiguensis</name>
    <dbReference type="NCBI Taxonomy" id="411959"/>
    <lineage>
        <taxon>Bacteria</taxon>
        <taxon>Bacillati</taxon>
        <taxon>Bacillota</taxon>
        <taxon>Bacilli</taxon>
        <taxon>Bacillales</taxon>
        <taxon>Bacillaceae</taxon>
        <taxon>Virgibacillus</taxon>
    </lineage>
</organism>
<evidence type="ECO:0000256" key="2">
    <source>
        <dbReference type="ARBA" id="ARBA00022801"/>
    </source>
</evidence>
<dbReference type="SMART" id="SM00479">
    <property type="entry name" value="EXOIII"/>
    <property type="match status" value="1"/>
</dbReference>
<sequence>MTLVSIDFETANEKRTSPCAVGIVVSDGTQIVDEYYSLINPLTDFRAMNIRIHGITPEHVRYAPTFTDVWPVLSTYLQQGMVIAHNASFDMSVLRNTLDRFGLTYPDLNYLCTVMLAKQVWPQLHNHKLDTLAAFHQIPFEHHHALEDARVAAKLFSKSLNESKQHTIEGLLAMYHIQSGKIFHHGYHAPKKKKIRQYKQIFLT</sequence>
<evidence type="ECO:0000256" key="3">
    <source>
        <dbReference type="ARBA" id="ARBA00022839"/>
    </source>
</evidence>
<dbReference type="InterPro" id="IPR012337">
    <property type="entry name" value="RNaseH-like_sf"/>
</dbReference>
<dbReference type="GO" id="GO:0008408">
    <property type="term" value="F:3'-5' exonuclease activity"/>
    <property type="evidence" value="ECO:0007669"/>
    <property type="project" value="TreeGrafter"/>
</dbReference>
<name>A0A1M5PI81_9BACI</name>
<evidence type="ECO:0000259" key="4">
    <source>
        <dbReference type="SMART" id="SM00479"/>
    </source>
</evidence>
<proteinExistence type="predicted"/>
<dbReference type="InterPro" id="IPR036397">
    <property type="entry name" value="RNaseH_sf"/>
</dbReference>
<dbReference type="GO" id="GO:0005829">
    <property type="term" value="C:cytosol"/>
    <property type="evidence" value="ECO:0007669"/>
    <property type="project" value="TreeGrafter"/>
</dbReference>
<dbReference type="CDD" id="cd06130">
    <property type="entry name" value="DNA_pol_III_epsilon_like"/>
    <property type="match status" value="1"/>
</dbReference>
<dbReference type="GO" id="GO:0003676">
    <property type="term" value="F:nucleic acid binding"/>
    <property type="evidence" value="ECO:0007669"/>
    <property type="project" value="InterPro"/>
</dbReference>
<dbReference type="InterPro" id="IPR013520">
    <property type="entry name" value="Ribonucl_H"/>
</dbReference>
<gene>
    <name evidence="5" type="ORF">SAMN05421807_10377</name>
</gene>
<keyword evidence="2" id="KW-0378">Hydrolase</keyword>
<dbReference type="PANTHER" id="PTHR30231">
    <property type="entry name" value="DNA POLYMERASE III SUBUNIT EPSILON"/>
    <property type="match status" value="1"/>
</dbReference>
<reference evidence="6" key="1">
    <citation type="submission" date="2016-11" db="EMBL/GenBank/DDBJ databases">
        <authorList>
            <person name="Varghese N."/>
            <person name="Submissions S."/>
        </authorList>
    </citation>
    <scope>NUCLEOTIDE SEQUENCE [LARGE SCALE GENOMIC DNA]</scope>
    <source>
        <strain evidence="6">CGMCC 1.6496</strain>
    </source>
</reference>
<evidence type="ECO:0000313" key="6">
    <source>
        <dbReference type="Proteomes" id="UP000184079"/>
    </source>
</evidence>
<protein>
    <submittedName>
        <fullName evidence="5">DNA polymerase-3 subunit epsilon</fullName>
    </submittedName>
</protein>
<accession>A0A1M5PI81</accession>
<dbReference type="FunFam" id="3.30.420.10:FF:000045">
    <property type="entry name" value="3'-5' exonuclease DinG"/>
    <property type="match status" value="1"/>
</dbReference>
<dbReference type="EMBL" id="FQXD01000003">
    <property type="protein sequence ID" value="SHH01450.1"/>
    <property type="molecule type" value="Genomic_DNA"/>
</dbReference>
<dbReference type="Gene3D" id="3.30.420.10">
    <property type="entry name" value="Ribonuclease H-like superfamily/Ribonuclease H"/>
    <property type="match status" value="1"/>
</dbReference>
<keyword evidence="1" id="KW-0540">Nuclease</keyword>
<evidence type="ECO:0000256" key="1">
    <source>
        <dbReference type="ARBA" id="ARBA00022722"/>
    </source>
</evidence>
<dbReference type="SUPFAM" id="SSF53098">
    <property type="entry name" value="Ribonuclease H-like"/>
    <property type="match status" value="1"/>
</dbReference>
<dbReference type="Pfam" id="PF00929">
    <property type="entry name" value="RNase_T"/>
    <property type="match status" value="1"/>
</dbReference>
<keyword evidence="3" id="KW-0269">Exonuclease</keyword>
<dbReference type="OrthoDB" id="9803913at2"/>
<evidence type="ECO:0000313" key="5">
    <source>
        <dbReference type="EMBL" id="SHH01450.1"/>
    </source>
</evidence>
<dbReference type="RefSeq" id="WP_073005886.1">
    <property type="nucleotide sequence ID" value="NZ_FQXD01000003.1"/>
</dbReference>
<feature type="domain" description="Exonuclease" evidence="4">
    <location>
        <begin position="2"/>
        <end position="165"/>
    </location>
</feature>
<dbReference type="AlphaFoldDB" id="A0A1M5PI81"/>
<keyword evidence="6" id="KW-1185">Reference proteome</keyword>
<dbReference type="PANTHER" id="PTHR30231:SF42">
    <property type="entry name" value="EXONUCLEASE"/>
    <property type="match status" value="1"/>
</dbReference>